<name>A0A0G0BG31_9BACT</name>
<evidence type="ECO:0008006" key="4">
    <source>
        <dbReference type="Google" id="ProtNLM"/>
    </source>
</evidence>
<dbReference type="EMBL" id="LBPX01000003">
    <property type="protein sequence ID" value="KKP68398.1"/>
    <property type="molecule type" value="Genomic_DNA"/>
</dbReference>
<reference evidence="2 3" key="1">
    <citation type="journal article" date="2015" name="Nature">
        <title>rRNA introns, odd ribosomes, and small enigmatic genomes across a large radiation of phyla.</title>
        <authorList>
            <person name="Brown C.T."/>
            <person name="Hug L.A."/>
            <person name="Thomas B.C."/>
            <person name="Sharon I."/>
            <person name="Castelle C.J."/>
            <person name="Singh A."/>
            <person name="Wilkins M.J."/>
            <person name="Williams K.H."/>
            <person name="Banfield J.F."/>
        </authorList>
    </citation>
    <scope>NUCLEOTIDE SEQUENCE [LARGE SCALE GENOMIC DNA]</scope>
</reference>
<comment type="caution">
    <text evidence="2">The sequence shown here is derived from an EMBL/GenBank/DDBJ whole genome shotgun (WGS) entry which is preliminary data.</text>
</comment>
<dbReference type="Proteomes" id="UP000034127">
    <property type="component" value="Unassembled WGS sequence"/>
</dbReference>
<accession>A0A0G0BG31</accession>
<sequence>MKKKTGFTLIEMLVVIGVVILVVPSIFVIIFGIMREQTKIYRLSIIKKEGDFILNNISNLIKSRAITIHSANPPTEINQVCAISDDEFTSSNDRIFFTDPENNWFRILWSSNVIASYSSFTASSVNLNSSNAIIENFSIGCERASTYSGPTVSISFEICYKTSLGSCTSTRPEETATMYYQTKIKLRNY</sequence>
<keyword evidence="1" id="KW-0812">Transmembrane</keyword>
<keyword evidence="1" id="KW-0472">Membrane</keyword>
<gene>
    <name evidence="2" type="ORF">UR63_C0003G0011</name>
</gene>
<dbReference type="AlphaFoldDB" id="A0A0G0BG31"/>
<organism evidence="2 3">
    <name type="scientific">Candidatus Roizmanbacteria bacterium GW2011_GWC2_35_12</name>
    <dbReference type="NCBI Taxonomy" id="1618485"/>
    <lineage>
        <taxon>Bacteria</taxon>
        <taxon>Candidatus Roizmaniibacteriota</taxon>
    </lineage>
</organism>
<dbReference type="Pfam" id="PF07963">
    <property type="entry name" value="N_methyl"/>
    <property type="match status" value="1"/>
</dbReference>
<feature type="transmembrane region" description="Helical" evidence="1">
    <location>
        <begin position="12"/>
        <end position="34"/>
    </location>
</feature>
<evidence type="ECO:0000256" key="1">
    <source>
        <dbReference type="SAM" id="Phobius"/>
    </source>
</evidence>
<evidence type="ECO:0000313" key="3">
    <source>
        <dbReference type="Proteomes" id="UP000034127"/>
    </source>
</evidence>
<evidence type="ECO:0000313" key="2">
    <source>
        <dbReference type="EMBL" id="KKP68398.1"/>
    </source>
</evidence>
<protein>
    <recommendedName>
        <fullName evidence="4">Prepilin-type N-terminal cleavage/methylation domain-containing protein</fullName>
    </recommendedName>
</protein>
<keyword evidence="1" id="KW-1133">Transmembrane helix</keyword>
<proteinExistence type="predicted"/>
<dbReference type="InterPro" id="IPR012902">
    <property type="entry name" value="N_methyl_site"/>
</dbReference>